<dbReference type="Proteomes" id="UP000290289">
    <property type="component" value="Chromosome 4"/>
</dbReference>
<dbReference type="AlphaFoldDB" id="A0A498K176"/>
<gene>
    <name evidence="1" type="ORF">DVH24_001585</name>
</gene>
<feature type="non-terminal residue" evidence="1">
    <location>
        <position position="1"/>
    </location>
</feature>
<keyword evidence="2" id="KW-1185">Reference proteome</keyword>
<dbReference type="EMBL" id="RDQH01000330">
    <property type="protein sequence ID" value="RXI01351.1"/>
    <property type="molecule type" value="Genomic_DNA"/>
</dbReference>
<evidence type="ECO:0000313" key="1">
    <source>
        <dbReference type="EMBL" id="RXI01351.1"/>
    </source>
</evidence>
<proteinExistence type="predicted"/>
<sequence>FKKLSNVFPPIPRHQFFLQDYNTLYPYLNKVDILTGDIIIHEWNSSLLHYGQILQRIFVLHLFTNCKEPIKILAPSSRQVNEVEVLRTAKKLTIEELTFLDPDLYKREATIAEAQALGAVVRSQGPLFGVNV</sequence>
<protein>
    <submittedName>
        <fullName evidence="1">Uncharacterized protein</fullName>
    </submittedName>
</protein>
<accession>A0A498K176</accession>
<name>A0A498K176_MALDO</name>
<evidence type="ECO:0000313" key="2">
    <source>
        <dbReference type="Proteomes" id="UP000290289"/>
    </source>
</evidence>
<organism evidence="1 2">
    <name type="scientific">Malus domestica</name>
    <name type="common">Apple</name>
    <name type="synonym">Pyrus malus</name>
    <dbReference type="NCBI Taxonomy" id="3750"/>
    <lineage>
        <taxon>Eukaryota</taxon>
        <taxon>Viridiplantae</taxon>
        <taxon>Streptophyta</taxon>
        <taxon>Embryophyta</taxon>
        <taxon>Tracheophyta</taxon>
        <taxon>Spermatophyta</taxon>
        <taxon>Magnoliopsida</taxon>
        <taxon>eudicotyledons</taxon>
        <taxon>Gunneridae</taxon>
        <taxon>Pentapetalae</taxon>
        <taxon>rosids</taxon>
        <taxon>fabids</taxon>
        <taxon>Rosales</taxon>
        <taxon>Rosaceae</taxon>
        <taxon>Amygdaloideae</taxon>
        <taxon>Maleae</taxon>
        <taxon>Malus</taxon>
    </lineage>
</organism>
<reference evidence="1 2" key="1">
    <citation type="submission" date="2018-10" db="EMBL/GenBank/DDBJ databases">
        <title>A high-quality apple genome assembly.</title>
        <authorList>
            <person name="Hu J."/>
        </authorList>
    </citation>
    <scope>NUCLEOTIDE SEQUENCE [LARGE SCALE GENOMIC DNA]</scope>
    <source>
        <strain evidence="2">cv. HFTH1</strain>
        <tissue evidence="1">Young leaf</tissue>
    </source>
</reference>
<comment type="caution">
    <text evidence="1">The sequence shown here is derived from an EMBL/GenBank/DDBJ whole genome shotgun (WGS) entry which is preliminary data.</text>
</comment>